<comment type="caution">
    <text evidence="6">Lacks conserved residue(s) required for the propagation of feature annotation.</text>
</comment>
<comment type="PTM">
    <text evidence="6">Acetylated. Deacetylation by the SIR2-homolog deacetylase activates the enzyme.</text>
</comment>
<evidence type="ECO:0000256" key="2">
    <source>
        <dbReference type="ARBA" id="ARBA00022598"/>
    </source>
</evidence>
<feature type="domain" description="AMP-binding enzyme C-terminal" evidence="8">
    <location>
        <begin position="544"/>
        <end position="622"/>
    </location>
</feature>
<dbReference type="Pfam" id="PF13193">
    <property type="entry name" value="AMP-binding_C"/>
    <property type="match status" value="1"/>
</dbReference>
<feature type="binding site" evidence="6">
    <location>
        <position position="324"/>
    </location>
    <ligand>
        <name>CoA</name>
        <dbReference type="ChEBI" id="CHEBI:57287"/>
    </ligand>
</feature>
<dbReference type="GO" id="GO:0005829">
    <property type="term" value="C:cytosol"/>
    <property type="evidence" value="ECO:0007669"/>
    <property type="project" value="TreeGrafter"/>
</dbReference>
<evidence type="ECO:0000256" key="6">
    <source>
        <dbReference type="HAMAP-Rule" id="MF_01123"/>
    </source>
</evidence>
<dbReference type="InterPro" id="IPR032387">
    <property type="entry name" value="ACAS_N"/>
</dbReference>
<dbReference type="GO" id="GO:0003987">
    <property type="term" value="F:acetate-CoA ligase activity"/>
    <property type="evidence" value="ECO:0007669"/>
    <property type="project" value="UniProtKB-UniRule"/>
</dbReference>
<dbReference type="GO" id="GO:0046872">
    <property type="term" value="F:metal ion binding"/>
    <property type="evidence" value="ECO:0007669"/>
    <property type="project" value="UniProtKB-KW"/>
</dbReference>
<feature type="binding site" evidence="6">
    <location>
        <begin position="424"/>
        <end position="429"/>
    </location>
    <ligand>
        <name>ATP</name>
        <dbReference type="ChEBI" id="CHEBI:30616"/>
    </ligand>
</feature>
<dbReference type="PROSITE" id="PS00455">
    <property type="entry name" value="AMP_BINDING"/>
    <property type="match status" value="1"/>
</dbReference>
<dbReference type="InterPro" id="IPR042099">
    <property type="entry name" value="ANL_N_sf"/>
</dbReference>
<keyword evidence="3 6" id="KW-0547">Nucleotide-binding</keyword>
<dbReference type="Pfam" id="PF00501">
    <property type="entry name" value="AMP-binding"/>
    <property type="match status" value="1"/>
</dbReference>
<dbReference type="GO" id="GO:0005524">
    <property type="term" value="F:ATP binding"/>
    <property type="evidence" value="ECO:0007669"/>
    <property type="project" value="UniProtKB-KW"/>
</dbReference>
<comment type="cofactor">
    <cofactor evidence="6">
        <name>Mg(2+)</name>
        <dbReference type="ChEBI" id="CHEBI:18420"/>
    </cofactor>
</comment>
<dbReference type="EC" id="6.2.1.1" evidence="6"/>
<protein>
    <recommendedName>
        <fullName evidence="6">Acetyl-coenzyme A synthetase</fullName>
        <shortName evidence="6">AcCoA synthetase</shortName>
        <shortName evidence="6">Acs</shortName>
        <ecNumber evidence="6">6.2.1.1</ecNumber>
    </recommendedName>
    <alternativeName>
        <fullName evidence="6">Acetate--CoA ligase</fullName>
    </alternativeName>
    <alternativeName>
        <fullName evidence="6">Acyl-activating enzyme</fullName>
    </alternativeName>
</protein>
<dbReference type="Gene3D" id="3.30.300.30">
    <property type="match status" value="1"/>
</dbReference>
<dbReference type="AlphaFoldDB" id="A0A2H5XEF2"/>
<dbReference type="InterPro" id="IPR011904">
    <property type="entry name" value="Ac_CoA_lig"/>
</dbReference>
<dbReference type="FunFam" id="3.40.50.12780:FF:000001">
    <property type="entry name" value="Acetyl-coenzyme A synthetase"/>
    <property type="match status" value="1"/>
</dbReference>
<dbReference type="EMBL" id="BEHT01000030">
    <property type="protein sequence ID" value="GBC99556.1"/>
    <property type="molecule type" value="Genomic_DNA"/>
</dbReference>
<feature type="binding site" evidence="6">
    <location>
        <position position="513"/>
    </location>
    <ligand>
        <name>ATP</name>
        <dbReference type="ChEBI" id="CHEBI:30616"/>
    </ligand>
</feature>
<dbReference type="PANTHER" id="PTHR24095">
    <property type="entry name" value="ACETYL-COENZYME A SYNTHETASE"/>
    <property type="match status" value="1"/>
</dbReference>
<proteinExistence type="inferred from homology"/>
<comment type="catalytic activity">
    <reaction evidence="6">
        <text>acetate + ATP + CoA = acetyl-CoA + AMP + diphosphate</text>
        <dbReference type="Rhea" id="RHEA:23176"/>
        <dbReference type="ChEBI" id="CHEBI:30089"/>
        <dbReference type="ChEBI" id="CHEBI:30616"/>
        <dbReference type="ChEBI" id="CHEBI:33019"/>
        <dbReference type="ChEBI" id="CHEBI:57287"/>
        <dbReference type="ChEBI" id="CHEBI:57288"/>
        <dbReference type="ChEBI" id="CHEBI:456215"/>
        <dbReference type="EC" id="6.2.1.1"/>
    </reaction>
</comment>
<dbReference type="InterPro" id="IPR020845">
    <property type="entry name" value="AMP-binding_CS"/>
</dbReference>
<comment type="similarity">
    <text evidence="1 6">Belongs to the ATP-dependent AMP-binding enzyme family.</text>
</comment>
<dbReference type="Proteomes" id="UP000236173">
    <property type="component" value="Unassembled WGS sequence"/>
</dbReference>
<keyword evidence="2 6" id="KW-0436">Ligase</keyword>
<dbReference type="Pfam" id="PF16177">
    <property type="entry name" value="ACAS_N"/>
    <property type="match status" value="1"/>
</dbReference>
<keyword evidence="5 6" id="KW-0007">Acetylation</keyword>
<dbReference type="GO" id="GO:0019427">
    <property type="term" value="P:acetyl-CoA biosynthetic process from acetate"/>
    <property type="evidence" value="ECO:0007669"/>
    <property type="project" value="UniProtKB-UniRule"/>
</dbReference>
<dbReference type="InterPro" id="IPR045851">
    <property type="entry name" value="AMP-bd_C_sf"/>
</dbReference>
<organism evidence="10 11">
    <name type="scientific">Candidatus Fervidibacter japonicus</name>
    <dbReference type="NCBI Taxonomy" id="2035412"/>
    <lineage>
        <taxon>Bacteria</taxon>
        <taxon>Candidatus Fervidibacterota</taxon>
        <taxon>Candidatus Fervidibacter</taxon>
    </lineage>
</organism>
<feature type="binding site" evidence="6">
    <location>
        <position position="528"/>
    </location>
    <ligand>
        <name>ATP</name>
        <dbReference type="ChEBI" id="CHEBI:30616"/>
    </ligand>
</feature>
<reference evidence="11" key="1">
    <citation type="submission" date="2017-09" db="EMBL/GenBank/DDBJ databases">
        <title>Metaegenomics of thermophilic ammonia-oxidizing enrichment culture.</title>
        <authorList>
            <person name="Kato S."/>
            <person name="Suzuki K."/>
        </authorList>
    </citation>
    <scope>NUCLEOTIDE SEQUENCE [LARGE SCALE GENOMIC DNA]</scope>
</reference>
<evidence type="ECO:0000259" key="7">
    <source>
        <dbReference type="Pfam" id="PF00501"/>
    </source>
</evidence>
<feature type="binding site" evidence="6">
    <location>
        <position position="555"/>
    </location>
    <ligand>
        <name>Mg(2+)</name>
        <dbReference type="ChEBI" id="CHEBI:18420"/>
    </ligand>
</feature>
<comment type="function">
    <text evidence="6">Catalyzes the conversion of acetate into acetyl-CoA (AcCoA), an essential intermediate at the junction of anabolic and catabolic pathways. AcsA undergoes a two-step reaction. In the first half reaction, AcsA combines acetate with ATP to form acetyl-adenylate (AcAMP) intermediate. In the second half reaction, it can then transfer the acetyl group from AcAMP to the sulfhydryl group of CoA, forming the product AcCoA.</text>
</comment>
<feature type="binding site" evidence="6">
    <location>
        <begin position="400"/>
        <end position="402"/>
    </location>
    <ligand>
        <name>ATP</name>
        <dbReference type="ChEBI" id="CHEBI:30616"/>
    </ligand>
</feature>
<dbReference type="CDD" id="cd05966">
    <property type="entry name" value="ACS"/>
    <property type="match status" value="1"/>
</dbReference>
<evidence type="ECO:0000259" key="8">
    <source>
        <dbReference type="Pfam" id="PF13193"/>
    </source>
</evidence>
<feature type="binding site" evidence="6">
    <location>
        <position position="552"/>
    </location>
    <ligand>
        <name>Mg(2+)</name>
        <dbReference type="ChEBI" id="CHEBI:18420"/>
    </ligand>
</feature>
<keyword evidence="6" id="KW-0460">Magnesium</keyword>
<dbReference type="PANTHER" id="PTHR24095:SF14">
    <property type="entry name" value="ACETYL-COENZYME A SYNTHETASE 1"/>
    <property type="match status" value="1"/>
</dbReference>
<evidence type="ECO:0000256" key="5">
    <source>
        <dbReference type="ARBA" id="ARBA00022990"/>
    </source>
</evidence>
<evidence type="ECO:0000313" key="10">
    <source>
        <dbReference type="EMBL" id="GBC99556.1"/>
    </source>
</evidence>
<feature type="binding site" evidence="6">
    <location>
        <position position="550"/>
    </location>
    <ligand>
        <name>Mg(2+)</name>
        <dbReference type="ChEBI" id="CHEBI:18420"/>
    </ligand>
</feature>
<feature type="domain" description="Acetyl-coenzyme A synthetase N-terminal" evidence="9">
    <location>
        <begin position="35"/>
        <end position="93"/>
    </location>
</feature>
<dbReference type="NCBIfam" id="NF001208">
    <property type="entry name" value="PRK00174.1"/>
    <property type="match status" value="1"/>
</dbReference>
<keyword evidence="4 6" id="KW-0067">ATP-binding</keyword>
<dbReference type="NCBIfam" id="TIGR02188">
    <property type="entry name" value="Ac_CoA_lig_AcsA"/>
    <property type="match status" value="1"/>
</dbReference>
<name>A0A2H5XEF2_9BACT</name>
<feature type="binding site" evidence="6">
    <location>
        <position position="539"/>
    </location>
    <ligand>
        <name>ATP</name>
        <dbReference type="ChEBI" id="CHEBI:30616"/>
    </ligand>
</feature>
<evidence type="ECO:0000259" key="9">
    <source>
        <dbReference type="Pfam" id="PF16177"/>
    </source>
</evidence>
<feature type="domain" description="AMP-dependent synthetase/ligase" evidence="7">
    <location>
        <begin position="99"/>
        <end position="483"/>
    </location>
</feature>
<dbReference type="HAMAP" id="MF_01123">
    <property type="entry name" value="Ac_CoA_synth"/>
    <property type="match status" value="1"/>
</dbReference>
<accession>A0A2H5XEF2</accession>
<keyword evidence="6" id="KW-0479">Metal-binding</keyword>
<dbReference type="SUPFAM" id="SSF56801">
    <property type="entry name" value="Acetyl-CoA synthetase-like"/>
    <property type="match status" value="1"/>
</dbReference>
<gene>
    <name evidence="6 10" type="primary">acsA</name>
    <name evidence="10" type="ORF">HRbin17_02082</name>
</gene>
<evidence type="ECO:0000256" key="4">
    <source>
        <dbReference type="ARBA" id="ARBA00022840"/>
    </source>
</evidence>
<evidence type="ECO:0000256" key="3">
    <source>
        <dbReference type="ARBA" id="ARBA00022741"/>
    </source>
</evidence>
<evidence type="ECO:0000256" key="1">
    <source>
        <dbReference type="ARBA" id="ARBA00006432"/>
    </source>
</evidence>
<dbReference type="Gene3D" id="3.40.50.12780">
    <property type="entry name" value="N-terminal domain of ligase-like"/>
    <property type="match status" value="1"/>
</dbReference>
<dbReference type="GO" id="GO:0016208">
    <property type="term" value="F:AMP binding"/>
    <property type="evidence" value="ECO:0007669"/>
    <property type="project" value="InterPro"/>
</dbReference>
<evidence type="ECO:0000313" key="11">
    <source>
        <dbReference type="Proteomes" id="UP000236173"/>
    </source>
</evidence>
<sequence>MTTAAPTVEALLAQERVIEPPSHFRERAVISDPRIYDEASRDFESFWAKIAEETVTWFRKWDKVLEWTPPQPGTQPPWVKWFIGGQLNACYNCVDRHIQTWRRTKAAIIWEGEPGDERVLTYQDLHREVQKFANVLKSLGVRRGDRVTIYLPMIPELPIAMLACARIGAIHSVVFGGFSAEALRDRINDSQSKILITADGGWRRGNIVPLKRNADEALKECPTIEKVIVVHRGVMDATHVPMVNGRDVWWHRLMEKAPLECPCEAMDSEDPLYILYTSGTTGKPKGQLHVTGGYLVGVAMTTKWVFDLKDDDIYWCTADIGWVTGHSYILYGPLANGATVVMYEGAPDYPDRDRFWAIVEKYRVNIFYTAPTAIRTFMKWGEGYPRRHDLSSLRLIGTVGEPINPEAWLWYWEHIGGKRCPVVDTWWQTETGCIVISPLPGITPLKPGSATRPLPGFFAAVLDDNGNPCPEGVQGYLVLTKPWPSMSRTIWGDPERYVQTYWARFPGVYFTGDAAVRDKDGYFWLLGRVDDVINVAGHRISTMELESVLVEHPAVAEAAVIGRADEVRGQVPVAFVTIREGISTNNELAQELKEYVAKRIGAIARPADVFFTAELPKTRSGKIMRRLLRDIAEGRVLGDTTTLADPTVVQQLKQMYEERYGESS</sequence>
<feature type="binding site" evidence="6">
    <location>
        <begin position="203"/>
        <end position="206"/>
    </location>
    <ligand>
        <name>CoA</name>
        <dbReference type="ChEBI" id="CHEBI:57287"/>
    </ligand>
</feature>
<dbReference type="InterPro" id="IPR025110">
    <property type="entry name" value="AMP-bd_C"/>
</dbReference>
<feature type="modified residue" description="N6-acetyllysine" evidence="6">
    <location>
        <position position="622"/>
    </location>
</feature>
<comment type="caution">
    <text evidence="10">The sequence shown here is derived from an EMBL/GenBank/DDBJ whole genome shotgun (WGS) entry which is preliminary data.</text>
</comment>
<dbReference type="InterPro" id="IPR000873">
    <property type="entry name" value="AMP-dep_synth/lig_dom"/>
</dbReference>